<reference evidence="8" key="1">
    <citation type="journal article" date="2019" name="Int. J. Syst. Evol. Microbiol.">
        <title>The Global Catalogue of Microorganisms (GCM) 10K type strain sequencing project: providing services to taxonomists for standard genome sequencing and annotation.</title>
        <authorList>
            <consortium name="The Broad Institute Genomics Platform"/>
            <consortium name="The Broad Institute Genome Sequencing Center for Infectious Disease"/>
            <person name="Wu L."/>
            <person name="Ma J."/>
        </authorList>
    </citation>
    <scope>NUCLEOTIDE SEQUENCE [LARGE SCALE GENOMIC DNA]</scope>
    <source>
        <strain evidence="8">CGMCC 4.7393</strain>
    </source>
</reference>
<feature type="signal peptide" evidence="5">
    <location>
        <begin position="1"/>
        <end position="27"/>
    </location>
</feature>
<dbReference type="InterPro" id="IPR050553">
    <property type="entry name" value="Thioredoxin_ResA/DsbE_sf"/>
</dbReference>
<proteinExistence type="predicted"/>
<protein>
    <submittedName>
        <fullName evidence="7">Redoxin domain-containing protein</fullName>
    </submittedName>
</protein>
<gene>
    <name evidence="7" type="ORF">ACFQHR_02615</name>
</gene>
<evidence type="ECO:0000259" key="6">
    <source>
        <dbReference type="PROSITE" id="PS51352"/>
    </source>
</evidence>
<dbReference type="PANTHER" id="PTHR42852:SF6">
    <property type="entry name" value="THIOL:DISULFIDE INTERCHANGE PROTEIN DSBE"/>
    <property type="match status" value="1"/>
</dbReference>
<keyword evidence="3" id="KW-1015">Disulfide bond</keyword>
<keyword evidence="2" id="KW-0201">Cytochrome c-type biogenesis</keyword>
<keyword evidence="8" id="KW-1185">Reference proteome</keyword>
<dbReference type="InterPro" id="IPR036249">
    <property type="entry name" value="Thioredoxin-like_sf"/>
</dbReference>
<evidence type="ECO:0000256" key="2">
    <source>
        <dbReference type="ARBA" id="ARBA00022748"/>
    </source>
</evidence>
<evidence type="ECO:0000313" key="7">
    <source>
        <dbReference type="EMBL" id="MFC6996496.1"/>
    </source>
</evidence>
<evidence type="ECO:0000256" key="1">
    <source>
        <dbReference type="ARBA" id="ARBA00004196"/>
    </source>
</evidence>
<evidence type="ECO:0000256" key="3">
    <source>
        <dbReference type="ARBA" id="ARBA00023157"/>
    </source>
</evidence>
<keyword evidence="5" id="KW-0732">Signal</keyword>
<dbReference type="Pfam" id="PF00578">
    <property type="entry name" value="AhpC-TSA"/>
    <property type="match status" value="1"/>
</dbReference>
<dbReference type="InterPro" id="IPR013766">
    <property type="entry name" value="Thioredoxin_domain"/>
</dbReference>
<dbReference type="CDD" id="cd02966">
    <property type="entry name" value="TlpA_like_family"/>
    <property type="match status" value="1"/>
</dbReference>
<evidence type="ECO:0000256" key="5">
    <source>
        <dbReference type="SAM" id="SignalP"/>
    </source>
</evidence>
<accession>A0ABW2DIC3</accession>
<dbReference type="Gene3D" id="3.40.30.10">
    <property type="entry name" value="Glutaredoxin"/>
    <property type="match status" value="1"/>
</dbReference>
<dbReference type="Proteomes" id="UP001596405">
    <property type="component" value="Unassembled WGS sequence"/>
</dbReference>
<dbReference type="RefSeq" id="WP_161486771.1">
    <property type="nucleotide sequence ID" value="NZ_LRML01000020.1"/>
</dbReference>
<feature type="chain" id="PRO_5046007393" evidence="5">
    <location>
        <begin position="28"/>
        <end position="479"/>
    </location>
</feature>
<dbReference type="PANTHER" id="PTHR42852">
    <property type="entry name" value="THIOL:DISULFIDE INTERCHANGE PROTEIN DSBE"/>
    <property type="match status" value="1"/>
</dbReference>
<dbReference type="EMBL" id="JBHSYQ010000003">
    <property type="protein sequence ID" value="MFC6996496.1"/>
    <property type="molecule type" value="Genomic_DNA"/>
</dbReference>
<name>A0ABW2DIC3_9BACT</name>
<sequence>MPFRLRTLLYSLSLFLVQSLFIASSFAQGTVTISGKISNAISDSVLLEVYTVPASYTGESYSAPVSSKGEFTIQAPLAEPMVAELVHGSESILLYLQPGDNLDVRVNANDFVSSIKFKGKGTNENNFLVQFERKFLEEEDYQVLPENIHKPEKSFLQFLEERRQDQLAFLEKSTKNAPVSEKFKQYVQAQIDFSYANDRLTYVEVRKRVGDLPPTLSTGYYDFLKQVDLNQPGAIRNQAYLDFLYNYFQFKALTSKAGNPERDYYPIMYAMAKKELRGMAKDMMLARILSQSIRFGYIPDTDAMYQEFLQEKVNPLFASYVENQYRQIRKVGMGSKAPGFTLLSSTGDSVSLKSLQGKIVYLGFWRTSCGICNVDQHAYKYFAEQLAAKDIVLVQISVGEDVAVWRQKAAKQNQSAIQLYAPNLSDEVVKNYDVKNFPSYFLIAPDGTIITTNARRPGHAEGAREVAALVDQYRQISSR</sequence>
<dbReference type="PROSITE" id="PS51352">
    <property type="entry name" value="THIOREDOXIN_2"/>
    <property type="match status" value="1"/>
</dbReference>
<feature type="domain" description="Thioredoxin" evidence="6">
    <location>
        <begin position="331"/>
        <end position="475"/>
    </location>
</feature>
<comment type="caution">
    <text evidence="7">The sequence shown here is derived from an EMBL/GenBank/DDBJ whole genome shotgun (WGS) entry which is preliminary data.</text>
</comment>
<evidence type="ECO:0000256" key="4">
    <source>
        <dbReference type="ARBA" id="ARBA00023284"/>
    </source>
</evidence>
<dbReference type="SUPFAM" id="SSF52833">
    <property type="entry name" value="Thioredoxin-like"/>
    <property type="match status" value="1"/>
</dbReference>
<keyword evidence="4" id="KW-0676">Redox-active center</keyword>
<comment type="subcellular location">
    <subcellularLocation>
        <location evidence="1">Cell envelope</location>
    </subcellularLocation>
</comment>
<organism evidence="7 8">
    <name type="scientific">Rufibacter roseus</name>
    <dbReference type="NCBI Taxonomy" id="1567108"/>
    <lineage>
        <taxon>Bacteria</taxon>
        <taxon>Pseudomonadati</taxon>
        <taxon>Bacteroidota</taxon>
        <taxon>Cytophagia</taxon>
        <taxon>Cytophagales</taxon>
        <taxon>Hymenobacteraceae</taxon>
        <taxon>Rufibacter</taxon>
    </lineage>
</organism>
<evidence type="ECO:0000313" key="8">
    <source>
        <dbReference type="Proteomes" id="UP001596405"/>
    </source>
</evidence>
<dbReference type="InterPro" id="IPR000866">
    <property type="entry name" value="AhpC/TSA"/>
</dbReference>